<dbReference type="PANTHER" id="PTHR48032:SF6">
    <property type="entry name" value="RNA-BINDING (RRM_RBD_RNP MOTIFS) FAMILY PROTEIN"/>
    <property type="match status" value="1"/>
</dbReference>
<dbReference type="InterPro" id="IPR012677">
    <property type="entry name" value="Nucleotide-bd_a/b_plait_sf"/>
</dbReference>
<dbReference type="InterPro" id="IPR000504">
    <property type="entry name" value="RRM_dom"/>
</dbReference>
<protein>
    <recommendedName>
        <fullName evidence="5">RRM domain-containing protein</fullName>
    </recommendedName>
</protein>
<dbReference type="Pfam" id="PF00076">
    <property type="entry name" value="RRM_1"/>
    <property type="match status" value="2"/>
</dbReference>
<feature type="region of interest" description="Disordered" evidence="4">
    <location>
        <begin position="1"/>
        <end position="23"/>
    </location>
</feature>
<evidence type="ECO:0000256" key="4">
    <source>
        <dbReference type="SAM" id="MobiDB-lite"/>
    </source>
</evidence>
<gene>
    <name evidence="6" type="ORF">QBZ16_005375</name>
</gene>
<dbReference type="PROSITE" id="PS50102">
    <property type="entry name" value="RRM"/>
    <property type="match status" value="2"/>
</dbReference>
<proteinExistence type="predicted"/>
<feature type="region of interest" description="Disordered" evidence="4">
    <location>
        <begin position="180"/>
        <end position="215"/>
    </location>
</feature>
<feature type="domain" description="RRM" evidence="5">
    <location>
        <begin position="24"/>
        <end position="106"/>
    </location>
</feature>
<evidence type="ECO:0000313" key="7">
    <source>
        <dbReference type="Proteomes" id="UP001255856"/>
    </source>
</evidence>
<accession>A0AAD9IG60</accession>
<dbReference type="CDD" id="cd12325">
    <property type="entry name" value="RRM1_hnRNPA_hnRNPD_like"/>
    <property type="match status" value="1"/>
</dbReference>
<comment type="caution">
    <text evidence="6">The sequence shown here is derived from an EMBL/GenBank/DDBJ whole genome shotgun (WGS) entry which is preliminary data.</text>
</comment>
<reference evidence="6" key="1">
    <citation type="submission" date="2021-01" db="EMBL/GenBank/DDBJ databases">
        <authorList>
            <person name="Eckstrom K.M.E."/>
        </authorList>
    </citation>
    <scope>NUCLEOTIDE SEQUENCE</scope>
    <source>
        <strain evidence="6">UVCC 0001</strain>
    </source>
</reference>
<dbReference type="InterPro" id="IPR035979">
    <property type="entry name" value="RBD_domain_sf"/>
</dbReference>
<evidence type="ECO:0000259" key="5">
    <source>
        <dbReference type="PROSITE" id="PS50102"/>
    </source>
</evidence>
<dbReference type="SUPFAM" id="SSF54928">
    <property type="entry name" value="RNA-binding domain, RBD"/>
    <property type="match status" value="2"/>
</dbReference>
<dbReference type="GO" id="GO:0003729">
    <property type="term" value="F:mRNA binding"/>
    <property type="evidence" value="ECO:0007669"/>
    <property type="project" value="TreeGrafter"/>
</dbReference>
<dbReference type="CDD" id="cd12330">
    <property type="entry name" value="RRM2_Hrp1p"/>
    <property type="match status" value="1"/>
</dbReference>
<evidence type="ECO:0000256" key="2">
    <source>
        <dbReference type="ARBA" id="ARBA00022884"/>
    </source>
</evidence>
<dbReference type="Proteomes" id="UP001255856">
    <property type="component" value="Unassembled WGS sequence"/>
</dbReference>
<dbReference type="Gene3D" id="3.30.70.330">
    <property type="match status" value="2"/>
</dbReference>
<keyword evidence="2 3" id="KW-0694">RNA-binding</keyword>
<dbReference type="PANTHER" id="PTHR48032">
    <property type="entry name" value="RNA-BINDING PROTEIN MUSASHI HOMOLOG RBP6"/>
    <property type="match status" value="1"/>
</dbReference>
<evidence type="ECO:0000256" key="1">
    <source>
        <dbReference type="ARBA" id="ARBA00022737"/>
    </source>
</evidence>
<evidence type="ECO:0000313" key="6">
    <source>
        <dbReference type="EMBL" id="KAK2076615.1"/>
    </source>
</evidence>
<dbReference type="SMART" id="SM00360">
    <property type="entry name" value="RRM"/>
    <property type="match status" value="2"/>
</dbReference>
<organism evidence="6 7">
    <name type="scientific">Prototheca wickerhamii</name>
    <dbReference type="NCBI Taxonomy" id="3111"/>
    <lineage>
        <taxon>Eukaryota</taxon>
        <taxon>Viridiplantae</taxon>
        <taxon>Chlorophyta</taxon>
        <taxon>core chlorophytes</taxon>
        <taxon>Trebouxiophyceae</taxon>
        <taxon>Chlorellales</taxon>
        <taxon>Chlorellaceae</taxon>
        <taxon>Prototheca</taxon>
    </lineage>
</organism>
<sequence length="304" mass="31726">MTSFESSAAELDAPASPVAQEPSGKLFLGGLSWDTNEDTLREHFKKFGDIREAVVMRDRQTSRPRGFGFVTFEKAEVADAVVQQTHVVDGRQIDAKKSVPLEQKPKARKIFVGGLAPETTEEQFKAYFERFGEVAEAQIMLDHMSGRSRGFGFVTFAEDVSAERVFAAGAMHELKGKRVEVKPATPKGSTAPALGAGASAPPPPAGAPGAAPGAARLPRGPFVPAQAAGAGYGVQYHPAGPAGSHAPYVVVPYGGASSGPYGAAAPAGRGLPHAARGRAETGRRRAAHRGGRGRAAAPEPLLII</sequence>
<dbReference type="AlphaFoldDB" id="A0AAD9IG60"/>
<dbReference type="EMBL" id="JASFZW010000009">
    <property type="protein sequence ID" value="KAK2076615.1"/>
    <property type="molecule type" value="Genomic_DNA"/>
</dbReference>
<feature type="domain" description="RRM" evidence="5">
    <location>
        <begin position="108"/>
        <end position="186"/>
    </location>
</feature>
<name>A0AAD9IG60_PROWI</name>
<evidence type="ECO:0000256" key="3">
    <source>
        <dbReference type="PROSITE-ProRule" id="PRU00176"/>
    </source>
</evidence>
<keyword evidence="1" id="KW-0677">Repeat</keyword>
<dbReference type="GO" id="GO:0006417">
    <property type="term" value="P:regulation of translation"/>
    <property type="evidence" value="ECO:0007669"/>
    <property type="project" value="TreeGrafter"/>
</dbReference>
<keyword evidence="7" id="KW-1185">Reference proteome</keyword>